<organism evidence="6 7">
    <name type="scientific">Agaribacter marinus</name>
    <dbReference type="NCBI Taxonomy" id="1431249"/>
    <lineage>
        <taxon>Bacteria</taxon>
        <taxon>Pseudomonadati</taxon>
        <taxon>Pseudomonadota</taxon>
        <taxon>Gammaproteobacteria</taxon>
        <taxon>Alteromonadales</taxon>
        <taxon>Alteromonadaceae</taxon>
        <taxon>Agaribacter</taxon>
    </lineage>
</organism>
<evidence type="ECO:0000256" key="2">
    <source>
        <dbReference type="ARBA" id="ARBA00023224"/>
    </source>
</evidence>
<evidence type="ECO:0000313" key="6">
    <source>
        <dbReference type="EMBL" id="GLR71488.1"/>
    </source>
</evidence>
<dbReference type="GO" id="GO:0016020">
    <property type="term" value="C:membrane"/>
    <property type="evidence" value="ECO:0007669"/>
    <property type="project" value="UniProtKB-SubCell"/>
</dbReference>
<dbReference type="GO" id="GO:0006935">
    <property type="term" value="P:chemotaxis"/>
    <property type="evidence" value="ECO:0007669"/>
    <property type="project" value="UniProtKB-ARBA"/>
</dbReference>
<keyword evidence="7" id="KW-1185">Reference proteome</keyword>
<evidence type="ECO:0000256" key="4">
    <source>
        <dbReference type="SAM" id="MobiDB-lite"/>
    </source>
</evidence>
<evidence type="ECO:0000313" key="7">
    <source>
        <dbReference type="Proteomes" id="UP001156601"/>
    </source>
</evidence>
<dbReference type="Proteomes" id="UP001156601">
    <property type="component" value="Unassembled WGS sequence"/>
</dbReference>
<feature type="region of interest" description="Disordered" evidence="4">
    <location>
        <begin position="367"/>
        <end position="390"/>
    </location>
</feature>
<reference evidence="6" key="2">
    <citation type="submission" date="2023-01" db="EMBL/GenBank/DDBJ databases">
        <title>Draft genome sequence of Agaribacter marinus strain NBRC 110023.</title>
        <authorList>
            <person name="Sun Q."/>
            <person name="Mori K."/>
        </authorList>
    </citation>
    <scope>NUCLEOTIDE SEQUENCE</scope>
    <source>
        <strain evidence="6">NBRC 110023</strain>
    </source>
</reference>
<comment type="subcellular location">
    <subcellularLocation>
        <location evidence="1">Membrane</location>
    </subcellularLocation>
</comment>
<dbReference type="EMBL" id="BSOT01000006">
    <property type="protein sequence ID" value="GLR71488.1"/>
    <property type="molecule type" value="Genomic_DNA"/>
</dbReference>
<dbReference type="RefSeq" id="WP_284217845.1">
    <property type="nucleotide sequence ID" value="NZ_BSOT01000006.1"/>
</dbReference>
<sequence length="390" mass="42640">MFSMSPKMLLLACFFIVVSAVILYTGFAHVAIVWLSIGLLVCLVLQGKAHSTKVPDVEENAITSSDSSAAFSEMECLFEEFVPALSECERNLADIKSTQDDAVHTLGESFTELQELVRMQSETIQRLIRIDDNEEQSDEELLYSEQMRQFANNTAITLDKFIQSTVDMSASSMALLDQVTEIYESVPEVLKAVKDIDSIADQTNLLALNAAIEAARAGEHGRGFAVVADEVRSLSNRSSEFSEQIQAKLTAMSKQIEGLTGEVGALASYDVSYVIEAKKDINLALNSIIEKAESDSEVTSGLEKMSIDLEASLSKAIRGLQFGDINGQNLSYTKDSITFIGNSLASTNISNIEEVTQQVHAHINKINERKNSQHNPVSANSMDAGDVDLF</sequence>
<dbReference type="GO" id="GO:0007165">
    <property type="term" value="P:signal transduction"/>
    <property type="evidence" value="ECO:0007669"/>
    <property type="project" value="UniProtKB-KW"/>
</dbReference>
<protein>
    <submittedName>
        <fullName evidence="6">Chemotaxis signal transduction system methyl accepting sensory transducer</fullName>
    </submittedName>
</protein>
<evidence type="ECO:0000256" key="3">
    <source>
        <dbReference type="PROSITE-ProRule" id="PRU00284"/>
    </source>
</evidence>
<dbReference type="Gene3D" id="1.10.287.950">
    <property type="entry name" value="Methyl-accepting chemotaxis protein"/>
    <property type="match status" value="1"/>
</dbReference>
<dbReference type="SMART" id="SM00283">
    <property type="entry name" value="MA"/>
    <property type="match status" value="1"/>
</dbReference>
<dbReference type="PROSITE" id="PS50111">
    <property type="entry name" value="CHEMOTAXIS_TRANSDUC_2"/>
    <property type="match status" value="1"/>
</dbReference>
<reference evidence="6" key="1">
    <citation type="journal article" date="2014" name="Int. J. Syst. Evol. Microbiol.">
        <title>Complete genome sequence of Corynebacterium casei LMG S-19264T (=DSM 44701T), isolated from a smear-ripened cheese.</title>
        <authorList>
            <consortium name="US DOE Joint Genome Institute (JGI-PGF)"/>
            <person name="Walter F."/>
            <person name="Albersmeier A."/>
            <person name="Kalinowski J."/>
            <person name="Ruckert C."/>
        </authorList>
    </citation>
    <scope>NUCLEOTIDE SEQUENCE</scope>
    <source>
        <strain evidence="6">NBRC 110023</strain>
    </source>
</reference>
<comment type="caution">
    <text evidence="6">The sequence shown here is derived from an EMBL/GenBank/DDBJ whole genome shotgun (WGS) entry which is preliminary data.</text>
</comment>
<name>A0AA37SX69_9ALTE</name>
<keyword evidence="2 3" id="KW-0807">Transducer</keyword>
<evidence type="ECO:0000256" key="1">
    <source>
        <dbReference type="ARBA" id="ARBA00004370"/>
    </source>
</evidence>
<dbReference type="AlphaFoldDB" id="A0AA37SX69"/>
<dbReference type="Pfam" id="PF00015">
    <property type="entry name" value="MCPsignal"/>
    <property type="match status" value="1"/>
</dbReference>
<gene>
    <name evidence="6" type="ORF">GCM10007852_23960</name>
</gene>
<proteinExistence type="predicted"/>
<dbReference type="SUPFAM" id="SSF58104">
    <property type="entry name" value="Methyl-accepting chemotaxis protein (MCP) signaling domain"/>
    <property type="match status" value="1"/>
</dbReference>
<dbReference type="InterPro" id="IPR004089">
    <property type="entry name" value="MCPsignal_dom"/>
</dbReference>
<dbReference type="PANTHER" id="PTHR32089:SF41">
    <property type="entry name" value="METHYL-ACCEPTING CHEMOTAXIS PROTEIN"/>
    <property type="match status" value="1"/>
</dbReference>
<evidence type="ECO:0000259" key="5">
    <source>
        <dbReference type="PROSITE" id="PS50111"/>
    </source>
</evidence>
<dbReference type="PANTHER" id="PTHR32089">
    <property type="entry name" value="METHYL-ACCEPTING CHEMOTAXIS PROTEIN MCPB"/>
    <property type="match status" value="1"/>
</dbReference>
<accession>A0AA37SX69</accession>
<feature type="domain" description="Methyl-accepting transducer" evidence="5">
    <location>
        <begin position="177"/>
        <end position="257"/>
    </location>
</feature>